<dbReference type="InterPro" id="IPR028081">
    <property type="entry name" value="Leu-bd"/>
</dbReference>
<organism evidence="5 6">
    <name type="scientific">Burkholderia pseudomallei (strain 1710b)</name>
    <dbReference type="NCBI Taxonomy" id="320372"/>
    <lineage>
        <taxon>Bacteria</taxon>
        <taxon>Pseudomonadati</taxon>
        <taxon>Pseudomonadota</taxon>
        <taxon>Betaproteobacteria</taxon>
        <taxon>Burkholderiales</taxon>
        <taxon>Burkholderiaceae</taxon>
        <taxon>Burkholderia</taxon>
        <taxon>pseudomallei group</taxon>
    </lineage>
</organism>
<feature type="compositionally biased region" description="Basic residues" evidence="3">
    <location>
        <begin position="191"/>
        <end position="200"/>
    </location>
</feature>
<evidence type="ECO:0000259" key="4">
    <source>
        <dbReference type="Pfam" id="PF13458"/>
    </source>
</evidence>
<feature type="region of interest" description="Disordered" evidence="3">
    <location>
        <begin position="191"/>
        <end position="210"/>
    </location>
</feature>
<dbReference type="SUPFAM" id="SSF53822">
    <property type="entry name" value="Periplasmic binding protein-like I"/>
    <property type="match status" value="1"/>
</dbReference>
<reference evidence="5 6" key="1">
    <citation type="submission" date="2005-09" db="EMBL/GenBank/DDBJ databases">
        <authorList>
            <person name="Woods D.E."/>
            <person name="Nierman W.C."/>
        </authorList>
    </citation>
    <scope>NUCLEOTIDE SEQUENCE [LARGE SCALE GENOMIC DNA]</scope>
    <source>
        <strain evidence="5 6">1710b</strain>
    </source>
</reference>
<comment type="similarity">
    <text evidence="1">Belongs to the leucine-binding protein family.</text>
</comment>
<dbReference type="EnsemblBacteria" id="ABA50575">
    <property type="protein sequence ID" value="ABA50575"/>
    <property type="gene ID" value="BURPS1710b_2866"/>
</dbReference>
<dbReference type="PANTHER" id="PTHR47151">
    <property type="entry name" value="LEU/ILE/VAL-BINDING ABC TRANSPORTER SUBUNIT"/>
    <property type="match status" value="1"/>
</dbReference>
<evidence type="ECO:0000256" key="3">
    <source>
        <dbReference type="SAM" id="MobiDB-lite"/>
    </source>
</evidence>
<dbReference type="Proteomes" id="UP000002700">
    <property type="component" value="Chromosome I"/>
</dbReference>
<protein>
    <submittedName>
        <fullName evidence="5">Periplasmic ligand binding lipoprotein</fullName>
    </submittedName>
</protein>
<accession>Q3JQA3</accession>
<dbReference type="EMBL" id="CP000124">
    <property type="protein sequence ID" value="ABA50575.1"/>
    <property type="molecule type" value="Genomic_DNA"/>
</dbReference>
<keyword evidence="2" id="KW-0732">Signal</keyword>
<feature type="compositionally biased region" description="Basic and acidic residues" evidence="3">
    <location>
        <begin position="42"/>
        <end position="58"/>
    </location>
</feature>
<proteinExistence type="inferred from homology"/>
<feature type="region of interest" description="Disordered" evidence="3">
    <location>
        <begin position="217"/>
        <end position="237"/>
    </location>
</feature>
<feature type="region of interest" description="Disordered" evidence="3">
    <location>
        <begin position="1"/>
        <end position="82"/>
    </location>
</feature>
<dbReference type="Gene3D" id="3.40.50.2300">
    <property type="match status" value="2"/>
</dbReference>
<evidence type="ECO:0000313" key="5">
    <source>
        <dbReference type="EMBL" id="ABA50575.1"/>
    </source>
</evidence>
<dbReference type="InterPro" id="IPR028082">
    <property type="entry name" value="Peripla_BP_I"/>
</dbReference>
<name>Q3JQA3_BURP1</name>
<dbReference type="AlphaFoldDB" id="Q3JQA3"/>
<dbReference type="KEGG" id="bpm:BURPS1710b_2866"/>
<sequence length="662" mass="70350">MRVIAGRGRSRSGQAPHGSPQRPVRRVPEACGGTHAAYASRPPHDVAIDRSRGGDPPREVVANAGMPPGGISPRRSRRSRRSRDRVLCLSPFRFVSLRSSFIVLAPDVGSSLFALRSSLFALRSSLFALRSSLFALRSSLFAANEPSPCSRATQASRASPSRPLPRFPASPLPRFPASPLPRFPAFCRNAPRHAPPHARRTSPTVCRMRPFPPFHARSLDRAAMRKSASDAPQIDKTRPIWPSINRLAGAAPAARDAGHGAGPVHPRHSRFVRASLQGKNMRLRSSLPSLALAAAFACGATGAARAADETPVRIGFAAPLTGVNAGYGKDLQNGVQLALDDARAQKITIAGKPARFELVVEDDQADPRIGVQAAQSLVDKKVSVVVGHFNSGTTIPASVVYDKAGIPVIDPAATNPVITSRGLANVFMVIATDGQNAGNAGRYAVDVTKAKRIAIVDDRTAFGQGEADEFDKAVKAAGAAIVAREYTSNQAVDFRAQITSLKSKNVDLVFFGGLDSLAANFIKQMKQLGLNAQFVGGGGVKDAEFIKIAGPAAEGAMAWEYGRPLDQLPQGKDFESRFKKRFGVDVLSYAQFGYDATWAAIKAMQAAGTTDPSGYRPALKKIDFEGITGRISFGGDGSLKSGMSTLYQVKSGAWQTIVTKGG</sequence>
<feature type="compositionally biased region" description="Polar residues" evidence="3">
    <location>
        <begin position="150"/>
        <end position="159"/>
    </location>
</feature>
<feature type="region of interest" description="Disordered" evidence="3">
    <location>
        <begin position="145"/>
        <end position="168"/>
    </location>
</feature>
<feature type="domain" description="Leucine-binding protein" evidence="4">
    <location>
        <begin position="311"/>
        <end position="651"/>
    </location>
</feature>
<evidence type="ECO:0000256" key="2">
    <source>
        <dbReference type="ARBA" id="ARBA00022729"/>
    </source>
</evidence>
<gene>
    <name evidence="5" type="ordered locus">BURPS1710b_2866</name>
</gene>
<evidence type="ECO:0000313" key="6">
    <source>
        <dbReference type="Proteomes" id="UP000002700"/>
    </source>
</evidence>
<dbReference type="HOGENOM" id="CLU_027128_6_0_4"/>
<keyword evidence="5" id="KW-0449">Lipoprotein</keyword>
<dbReference type="PANTHER" id="PTHR47151:SF2">
    <property type="entry name" value="AMINO ACID BINDING PROTEIN"/>
    <property type="match status" value="1"/>
</dbReference>
<dbReference type="Pfam" id="PF13458">
    <property type="entry name" value="Peripla_BP_6"/>
    <property type="match status" value="1"/>
</dbReference>
<evidence type="ECO:0000256" key="1">
    <source>
        <dbReference type="ARBA" id="ARBA00010062"/>
    </source>
</evidence>
<dbReference type="CDD" id="cd06342">
    <property type="entry name" value="PBP1_ABC_LIVBP-like"/>
    <property type="match status" value="1"/>
</dbReference>